<evidence type="ECO:0000256" key="1">
    <source>
        <dbReference type="SAM" id="Phobius"/>
    </source>
</evidence>
<protein>
    <recommendedName>
        <fullName evidence="4">General secretion pathway GspH domain-containing protein</fullName>
    </recommendedName>
</protein>
<dbReference type="InterPro" id="IPR012902">
    <property type="entry name" value="N_methyl_site"/>
</dbReference>
<feature type="transmembrane region" description="Helical" evidence="1">
    <location>
        <begin position="15"/>
        <end position="37"/>
    </location>
</feature>
<dbReference type="NCBIfam" id="TIGR02532">
    <property type="entry name" value="IV_pilin_GFxxxE"/>
    <property type="match status" value="1"/>
</dbReference>
<accession>A0A518ART6</accession>
<proteinExistence type="predicted"/>
<organism evidence="2 3">
    <name type="scientific">Aeoliella mucimassa</name>
    <dbReference type="NCBI Taxonomy" id="2527972"/>
    <lineage>
        <taxon>Bacteria</taxon>
        <taxon>Pseudomonadati</taxon>
        <taxon>Planctomycetota</taxon>
        <taxon>Planctomycetia</taxon>
        <taxon>Pirellulales</taxon>
        <taxon>Lacipirellulaceae</taxon>
        <taxon>Aeoliella</taxon>
    </lineage>
</organism>
<sequence length="178" mass="19388">MHCHSRYAPPRLRTFGYSLIELVTTLLVLGILAGVAAPKYYHSLSIANCDAAARRIAADINLVRARGMMIGRQGGETITFYPELHRYQAVSDPDLDREDEEYWVDLTSTPYPVKIASVAFTNTLGNSTQGSLRFDIYGNAWCGDSAVAPLASGQIVVQSGVHQKSVVIDPVTGKAYVP</sequence>
<keyword evidence="1" id="KW-1133">Transmembrane helix</keyword>
<evidence type="ECO:0000313" key="3">
    <source>
        <dbReference type="Proteomes" id="UP000315750"/>
    </source>
</evidence>
<dbReference type="Gene3D" id="3.30.700.10">
    <property type="entry name" value="Glycoprotein, Type 4 Pilin"/>
    <property type="match status" value="1"/>
</dbReference>
<keyword evidence="3" id="KW-1185">Reference proteome</keyword>
<keyword evidence="1" id="KW-0472">Membrane</keyword>
<dbReference type="AlphaFoldDB" id="A0A518ART6"/>
<gene>
    <name evidence="2" type="ORF">Pan181_36510</name>
</gene>
<dbReference type="KEGG" id="amuc:Pan181_36510"/>
<dbReference type="SUPFAM" id="SSF54523">
    <property type="entry name" value="Pili subunits"/>
    <property type="match status" value="1"/>
</dbReference>
<dbReference type="RefSeq" id="WP_145248609.1">
    <property type="nucleotide sequence ID" value="NZ_CP036278.1"/>
</dbReference>
<dbReference type="EMBL" id="CP036278">
    <property type="protein sequence ID" value="QDU57435.1"/>
    <property type="molecule type" value="Genomic_DNA"/>
</dbReference>
<dbReference type="InterPro" id="IPR045584">
    <property type="entry name" value="Pilin-like"/>
</dbReference>
<evidence type="ECO:0000313" key="2">
    <source>
        <dbReference type="EMBL" id="QDU57435.1"/>
    </source>
</evidence>
<keyword evidence="1" id="KW-0812">Transmembrane</keyword>
<evidence type="ECO:0008006" key="4">
    <source>
        <dbReference type="Google" id="ProtNLM"/>
    </source>
</evidence>
<reference evidence="2 3" key="1">
    <citation type="submission" date="2019-02" db="EMBL/GenBank/DDBJ databases">
        <title>Deep-cultivation of Planctomycetes and their phenomic and genomic characterization uncovers novel biology.</title>
        <authorList>
            <person name="Wiegand S."/>
            <person name="Jogler M."/>
            <person name="Boedeker C."/>
            <person name="Pinto D."/>
            <person name="Vollmers J."/>
            <person name="Rivas-Marin E."/>
            <person name="Kohn T."/>
            <person name="Peeters S.H."/>
            <person name="Heuer A."/>
            <person name="Rast P."/>
            <person name="Oberbeckmann S."/>
            <person name="Bunk B."/>
            <person name="Jeske O."/>
            <person name="Meyerdierks A."/>
            <person name="Storesund J.E."/>
            <person name="Kallscheuer N."/>
            <person name="Luecker S."/>
            <person name="Lage O.M."/>
            <person name="Pohl T."/>
            <person name="Merkel B.J."/>
            <person name="Hornburger P."/>
            <person name="Mueller R.-W."/>
            <person name="Bruemmer F."/>
            <person name="Labrenz M."/>
            <person name="Spormann A.M."/>
            <person name="Op den Camp H."/>
            <person name="Overmann J."/>
            <person name="Amann R."/>
            <person name="Jetten M.S.M."/>
            <person name="Mascher T."/>
            <person name="Medema M.H."/>
            <person name="Devos D.P."/>
            <person name="Kaster A.-K."/>
            <person name="Ovreas L."/>
            <person name="Rohde M."/>
            <person name="Galperin M.Y."/>
            <person name="Jogler C."/>
        </authorList>
    </citation>
    <scope>NUCLEOTIDE SEQUENCE [LARGE SCALE GENOMIC DNA]</scope>
    <source>
        <strain evidence="2 3">Pan181</strain>
    </source>
</reference>
<name>A0A518ART6_9BACT</name>
<dbReference type="Proteomes" id="UP000315750">
    <property type="component" value="Chromosome"/>
</dbReference>